<dbReference type="InterPro" id="IPR023753">
    <property type="entry name" value="FAD/NAD-binding_dom"/>
</dbReference>
<dbReference type="OrthoDB" id="9803192at2"/>
<feature type="binding site" evidence="8">
    <location>
        <begin position="149"/>
        <end position="152"/>
    </location>
    <ligand>
        <name>NADP(+)</name>
        <dbReference type="ChEBI" id="CHEBI:58349"/>
    </ligand>
</feature>
<comment type="cofactor">
    <cofactor evidence="1 7">
        <name>FAD</name>
        <dbReference type="ChEBI" id="CHEBI:57692"/>
    </cofactor>
</comment>
<evidence type="ECO:0000256" key="7">
    <source>
        <dbReference type="PIRSR" id="PIRSR000362-1"/>
    </source>
</evidence>
<dbReference type="SUPFAM" id="SSF51971">
    <property type="entry name" value="Nucleotide-binding domain"/>
    <property type="match status" value="1"/>
</dbReference>
<dbReference type="GO" id="GO:0016491">
    <property type="term" value="F:oxidoreductase activity"/>
    <property type="evidence" value="ECO:0007669"/>
    <property type="project" value="UniProtKB-KW"/>
</dbReference>
<dbReference type="Proteomes" id="UP000266568">
    <property type="component" value="Unassembled WGS sequence"/>
</dbReference>
<feature type="binding site" evidence="8">
    <location>
        <position position="205"/>
    </location>
    <ligand>
        <name>NADP(+)</name>
        <dbReference type="ChEBI" id="CHEBI:58349"/>
    </ligand>
</feature>
<dbReference type="InterPro" id="IPR055275">
    <property type="entry name" value="Ferredox_Rdtase"/>
</dbReference>
<comment type="caution">
    <text evidence="10">The sequence shown here is derived from an EMBL/GenBank/DDBJ whole genome shotgun (WGS) entry which is preliminary data.</text>
</comment>
<keyword evidence="11" id="KW-1185">Reference proteome</keyword>
<feature type="domain" description="FAD/NAD(P)-binding" evidence="9">
    <location>
        <begin position="3"/>
        <end position="166"/>
    </location>
</feature>
<dbReference type="PANTHER" id="PTHR48467">
    <property type="entry name" value="GLUTAMATE SYNTHASE 1 [NADH], CHLOROPLASTIC-LIKE"/>
    <property type="match status" value="1"/>
</dbReference>
<sequence>MRHVAVIGSGPAGYYTAEACQKTFGDGVRVDIIDRLPVPFGLIRSGVAPDHQSIKGVSRRYESVALTDNVRFVGNVTVGKDVTVAELRALYDAVVLATGAPSDRALDIPGADLPGVIGSAAFVGWYNGHPDFTDLAPALHGPGAVVIGNGNVALDVARILAKTEAEFLGSDIVNHALDRLGEHTIDTVTILGRRGPHQIAMTPKELGELGQLERASPRLDAADFPPEDADTALEPGQRKSVTLLREFAAHPQDKPIGIVFDFFARPVAIEGDGAVERIIVERTQLDRDGGATGTGETYAVPAGLVVSCIGYRTPPIEGVPYDAARGRFANEDGRIAPGLYAVGWARRGPSGTIGTNRPDGYALAEHLAEDLPEDGGKQGRPALDALLAERGVDVVTFRDWQRIEQAEIDRARDGSPREKFTSIDALLDARSGQ</sequence>
<dbReference type="InterPro" id="IPR036188">
    <property type="entry name" value="FAD/NAD-bd_sf"/>
</dbReference>
<keyword evidence="4 7" id="KW-0274">FAD</keyword>
<protein>
    <submittedName>
        <fullName evidence="10">Ferredoxin--NADP+ reductase</fullName>
    </submittedName>
</protein>
<dbReference type="Gene3D" id="3.50.50.60">
    <property type="entry name" value="FAD/NAD(P)-binding domain"/>
    <property type="match status" value="1"/>
</dbReference>
<feature type="binding site" evidence="7">
    <location>
        <position position="12"/>
    </location>
    <ligand>
        <name>FAD</name>
        <dbReference type="ChEBI" id="CHEBI:57692"/>
    </ligand>
</feature>
<evidence type="ECO:0000256" key="6">
    <source>
        <dbReference type="ARBA" id="ARBA00023002"/>
    </source>
</evidence>
<dbReference type="Gene3D" id="3.40.50.720">
    <property type="entry name" value="NAD(P)-binding Rossmann-like Domain"/>
    <property type="match status" value="1"/>
</dbReference>
<feature type="binding site" evidence="7">
    <location>
        <position position="344"/>
    </location>
    <ligand>
        <name>FAD</name>
        <dbReference type="ChEBI" id="CHEBI:57692"/>
    </ligand>
</feature>
<dbReference type="AlphaFoldDB" id="A0A397P9Z8"/>
<dbReference type="SUPFAM" id="SSF51905">
    <property type="entry name" value="FAD/NAD(P)-binding domain"/>
    <property type="match status" value="1"/>
</dbReference>
<reference evidence="10 11" key="1">
    <citation type="submission" date="2018-08" db="EMBL/GenBank/DDBJ databases">
        <title>Genomic Encyclopedia of Type Strains, Phase IV (KMG-IV): sequencing the most valuable type-strain genomes for metagenomic binning, comparative biology and taxonomic classification.</title>
        <authorList>
            <person name="Goeker M."/>
        </authorList>
    </citation>
    <scope>NUCLEOTIDE SEQUENCE [LARGE SCALE GENOMIC DNA]</scope>
    <source>
        <strain evidence="10 11">DSM 25527</strain>
    </source>
</reference>
<dbReference type="InterPro" id="IPR021163">
    <property type="entry name" value="Ferredox_Rdtase_adrenod"/>
</dbReference>
<evidence type="ECO:0000256" key="1">
    <source>
        <dbReference type="ARBA" id="ARBA00001974"/>
    </source>
</evidence>
<feature type="binding site" evidence="7">
    <location>
        <begin position="351"/>
        <end position="353"/>
    </location>
    <ligand>
        <name>FAD</name>
        <dbReference type="ChEBI" id="CHEBI:57692"/>
    </ligand>
</feature>
<keyword evidence="3" id="KW-0285">Flavoprotein</keyword>
<name>A0A397P9Z8_9SPHN</name>
<feature type="binding site" evidence="8">
    <location>
        <begin position="193"/>
        <end position="194"/>
    </location>
    <ligand>
        <name>NADP(+)</name>
        <dbReference type="ChEBI" id="CHEBI:58349"/>
    </ligand>
</feature>
<dbReference type="PRINTS" id="PR00419">
    <property type="entry name" value="ADXRDTASE"/>
</dbReference>
<evidence type="ECO:0000313" key="11">
    <source>
        <dbReference type="Proteomes" id="UP000266568"/>
    </source>
</evidence>
<feature type="binding site" evidence="7">
    <location>
        <position position="78"/>
    </location>
    <ligand>
        <name>FAD</name>
        <dbReference type="ChEBI" id="CHEBI:57692"/>
    </ligand>
</feature>
<evidence type="ECO:0000259" key="9">
    <source>
        <dbReference type="Pfam" id="PF07992"/>
    </source>
</evidence>
<feature type="binding site" evidence="7">
    <location>
        <position position="42"/>
    </location>
    <ligand>
        <name>FAD</name>
        <dbReference type="ChEBI" id="CHEBI:57692"/>
    </ligand>
</feature>
<evidence type="ECO:0000256" key="4">
    <source>
        <dbReference type="ARBA" id="ARBA00022827"/>
    </source>
</evidence>
<keyword evidence="5 8" id="KW-0521">NADP</keyword>
<dbReference type="PIRSF" id="PIRSF000362">
    <property type="entry name" value="FNR"/>
    <property type="match status" value="1"/>
</dbReference>
<evidence type="ECO:0000256" key="8">
    <source>
        <dbReference type="PIRSR" id="PIRSR000362-2"/>
    </source>
</evidence>
<keyword evidence="6" id="KW-0560">Oxidoreductase</keyword>
<evidence type="ECO:0000256" key="5">
    <source>
        <dbReference type="ARBA" id="ARBA00022857"/>
    </source>
</evidence>
<dbReference type="Pfam" id="PF07992">
    <property type="entry name" value="Pyr_redox_2"/>
    <property type="match status" value="1"/>
</dbReference>
<accession>A0A397P9Z8</accession>
<proteinExistence type="inferred from homology"/>
<evidence type="ECO:0000256" key="2">
    <source>
        <dbReference type="ARBA" id="ARBA00008312"/>
    </source>
</evidence>
<comment type="similarity">
    <text evidence="2">Belongs to the ferredoxin--NADP reductase type 1 family.</text>
</comment>
<evidence type="ECO:0000313" key="10">
    <source>
        <dbReference type="EMBL" id="RIA45902.1"/>
    </source>
</evidence>
<dbReference type="EMBL" id="QXDC01000002">
    <property type="protein sequence ID" value="RIA45902.1"/>
    <property type="molecule type" value="Genomic_DNA"/>
</dbReference>
<dbReference type="RefSeq" id="WP_119034377.1">
    <property type="nucleotide sequence ID" value="NZ_QXDC01000002.1"/>
</dbReference>
<dbReference type="PANTHER" id="PTHR48467:SF1">
    <property type="entry name" value="GLUTAMATE SYNTHASE 1 [NADH], CHLOROPLASTIC-LIKE"/>
    <property type="match status" value="1"/>
</dbReference>
<evidence type="ECO:0000256" key="3">
    <source>
        <dbReference type="ARBA" id="ARBA00022630"/>
    </source>
</evidence>
<feature type="binding site" evidence="8">
    <location>
        <position position="351"/>
    </location>
    <ligand>
        <name>NADP(+)</name>
        <dbReference type="ChEBI" id="CHEBI:58349"/>
    </ligand>
</feature>
<gene>
    <name evidence="10" type="ORF">DFR49_0430</name>
</gene>
<organism evidence="10 11">
    <name type="scientific">Hephaestia caeni</name>
    <dbReference type="NCBI Taxonomy" id="645617"/>
    <lineage>
        <taxon>Bacteria</taxon>
        <taxon>Pseudomonadati</taxon>
        <taxon>Pseudomonadota</taxon>
        <taxon>Alphaproteobacteria</taxon>
        <taxon>Sphingomonadales</taxon>
        <taxon>Sphingomonadaceae</taxon>
        <taxon>Hephaestia</taxon>
    </lineage>
</organism>